<dbReference type="InterPro" id="IPR021523">
    <property type="entry name" value="DUF3187"/>
</dbReference>
<evidence type="ECO:0000313" key="2">
    <source>
        <dbReference type="EMBL" id="UWZ79137.1"/>
    </source>
</evidence>
<organism evidence="2 3">
    <name type="scientific">Geoalkalibacter halelectricus</name>
    <dbReference type="NCBI Taxonomy" id="2847045"/>
    <lineage>
        <taxon>Bacteria</taxon>
        <taxon>Pseudomonadati</taxon>
        <taxon>Thermodesulfobacteriota</taxon>
        <taxon>Desulfuromonadia</taxon>
        <taxon>Desulfuromonadales</taxon>
        <taxon>Geoalkalibacteraceae</taxon>
        <taxon>Geoalkalibacter</taxon>
    </lineage>
</organism>
<feature type="signal peptide" evidence="1">
    <location>
        <begin position="1"/>
        <end position="24"/>
    </location>
</feature>
<sequence length="335" mass="36218">MKNFLLCLMLAVFGAAWPVVPARADEIRPFFTRNLHPVVQVFGLPPAEGGYVVTRGSTDLRLAAEAANHYCGSVRDSANALLDGETYRLTLAVRQGLAPRWELGVDIGLVAHDGGVLDGLIDGFHDAVGARGSGRENRPRDSLLYYYHRGGVTYLEMDQSSAGLADLSLLLAYQLVVATDAHRRALALRGGVKLPTGDADRLHGSGGTDVHLRLAATDAQSLGALNLTLYGSAGVLRLGRGDVLPEIQREWVGFATLGLGWRARSWLAIKAQVDGHTAFFRDSCRKQINSPSAQLVFGSTFFLSRRWSLDLAVSEDLVVGTAPDISFHLALARRF</sequence>
<evidence type="ECO:0000313" key="3">
    <source>
        <dbReference type="Proteomes" id="UP001060414"/>
    </source>
</evidence>
<name>A0ABY5ZJ43_9BACT</name>
<evidence type="ECO:0000256" key="1">
    <source>
        <dbReference type="SAM" id="SignalP"/>
    </source>
</evidence>
<feature type="chain" id="PRO_5046840426" evidence="1">
    <location>
        <begin position="25"/>
        <end position="335"/>
    </location>
</feature>
<dbReference type="Pfam" id="PF11383">
    <property type="entry name" value="DUF3187"/>
    <property type="match status" value="1"/>
</dbReference>
<protein>
    <submittedName>
        <fullName evidence="2">DUF3187 family protein</fullName>
    </submittedName>
</protein>
<keyword evidence="3" id="KW-1185">Reference proteome</keyword>
<gene>
    <name evidence="2" type="ORF">L9S41_15845</name>
</gene>
<dbReference type="Proteomes" id="UP001060414">
    <property type="component" value="Chromosome"/>
</dbReference>
<dbReference type="RefSeq" id="WP_260747494.1">
    <property type="nucleotide sequence ID" value="NZ_CP092109.1"/>
</dbReference>
<accession>A0ABY5ZJ43</accession>
<dbReference type="EMBL" id="CP092109">
    <property type="protein sequence ID" value="UWZ79137.1"/>
    <property type="molecule type" value="Genomic_DNA"/>
</dbReference>
<reference evidence="2" key="1">
    <citation type="journal article" date="2022" name="Environ. Microbiol.">
        <title>Geoalkalibacter halelectricus SAP #1 sp. nov. possessing extracellular electron transfer and mineral#reducing capabilities from a haloalkaline environment.</title>
        <authorList>
            <person name="Yadav S."/>
            <person name="Singh R."/>
            <person name="Sundharam S.S."/>
            <person name="Chaudhary S."/>
            <person name="Krishnamurthi S."/>
            <person name="Patil S.A."/>
        </authorList>
    </citation>
    <scope>NUCLEOTIDE SEQUENCE</scope>
    <source>
        <strain evidence="2">SAP-1</strain>
    </source>
</reference>
<keyword evidence="1" id="KW-0732">Signal</keyword>
<proteinExistence type="predicted"/>